<feature type="signal peptide" evidence="1">
    <location>
        <begin position="1"/>
        <end position="23"/>
    </location>
</feature>
<dbReference type="InterPro" id="IPR011486">
    <property type="entry name" value="BBP2"/>
</dbReference>
<dbReference type="OrthoDB" id="9775763at2"/>
<proteinExistence type="predicted"/>
<dbReference type="Proteomes" id="UP000017175">
    <property type="component" value="Chromosome"/>
</dbReference>
<sequence>MKNINVKSFGAVLFALATGHCLAGQTADTGEGTVFRGIFGDSLERDYGIKVSGLLDAGYSRNNNSSHVDRESGQTNTPVAGFGDENFELATLHLFADKALKANFIPRVTPLPGPAPTEASFGFTFETAYGRNAQQARTYGWDMHWGINSPGDDDPDKARRDKQNFLAVPNIAATAYLPYAGGFTAIAGIFGPALGYEIPPNVRAARNPFASRSYAFMTESGAVSGFLLGKRLINNSNMLLGAELGVIQGQGNLRDNNDSKALLGALRWRTPDMNTWIDYEFLVGDSQNDSRNDIQTPRGRLISADGQFKQQHSLNGWHKLNEQWSMGGEMVYGRQSGDGKASTVDIVTGPGFDGAHWWGANVVLTYQQRKDLSFSVRAEHFDDPDGYVLFPSSTARGAFNALTTGLRYDFNKYLSLRPELRYDWFDGRDDARPFGQGDARNQLTGTVEALVYF</sequence>
<dbReference type="AlphaFoldDB" id="A0A0K1QQB5"/>
<dbReference type="EMBL" id="CP010945">
    <property type="protein sequence ID" value="AKV07936.1"/>
    <property type="molecule type" value="Genomic_DNA"/>
</dbReference>
<protein>
    <recommendedName>
        <fullName evidence="4">Porin</fullName>
    </recommendedName>
</protein>
<evidence type="ECO:0000313" key="3">
    <source>
        <dbReference type="Proteomes" id="UP000017175"/>
    </source>
</evidence>
<dbReference type="SUPFAM" id="SSF56935">
    <property type="entry name" value="Porins"/>
    <property type="match status" value="1"/>
</dbReference>
<reference evidence="2 3" key="1">
    <citation type="journal article" date="2012" name="J. Bacteriol.">
        <title>Draft genome sequence of the cyanide-utilizing bacterium Pseudomonas fluorescens strain NCIMB 11764.</title>
        <authorList>
            <person name="Vilo C.A."/>
            <person name="Benedik M.J."/>
            <person name="Kunz D.A."/>
            <person name="Dong Q."/>
        </authorList>
    </citation>
    <scope>NUCLEOTIDE SEQUENCE [LARGE SCALE GENOMIC DNA]</scope>
    <source>
        <strain evidence="2 3">NCIMB 11764</strain>
    </source>
</reference>
<keyword evidence="1" id="KW-0732">Signal</keyword>
<evidence type="ECO:0000313" key="2">
    <source>
        <dbReference type="EMBL" id="AKV07936.1"/>
    </source>
</evidence>
<name>A0A0K1QQB5_PSEFL</name>
<organism evidence="2 3">
    <name type="scientific">Pseudomonas fluorescens NCIMB 11764</name>
    <dbReference type="NCBI Taxonomy" id="1221522"/>
    <lineage>
        <taxon>Bacteria</taxon>
        <taxon>Pseudomonadati</taxon>
        <taxon>Pseudomonadota</taxon>
        <taxon>Gammaproteobacteria</taxon>
        <taxon>Pseudomonadales</taxon>
        <taxon>Pseudomonadaceae</taxon>
        <taxon>Pseudomonas</taxon>
    </lineage>
</organism>
<gene>
    <name evidence="2" type="ORF">B723_16540</name>
</gene>
<dbReference type="RefSeq" id="WP_017337736.1">
    <property type="nucleotide sequence ID" value="NZ_CP010945.1"/>
</dbReference>
<accession>A0A0K1QQB5</accession>
<feature type="chain" id="PRO_5005467608" description="Porin" evidence="1">
    <location>
        <begin position="24"/>
        <end position="453"/>
    </location>
</feature>
<dbReference type="Pfam" id="PF07642">
    <property type="entry name" value="BBP2"/>
    <property type="match status" value="1"/>
</dbReference>
<evidence type="ECO:0008006" key="4">
    <source>
        <dbReference type="Google" id="ProtNLM"/>
    </source>
</evidence>
<evidence type="ECO:0000256" key="1">
    <source>
        <dbReference type="SAM" id="SignalP"/>
    </source>
</evidence>